<name>A0A077WHF1_9FUNG</name>
<organism evidence="1">
    <name type="scientific">Lichtheimia ramosa</name>
    <dbReference type="NCBI Taxonomy" id="688394"/>
    <lineage>
        <taxon>Eukaryota</taxon>
        <taxon>Fungi</taxon>
        <taxon>Fungi incertae sedis</taxon>
        <taxon>Mucoromycota</taxon>
        <taxon>Mucoromycotina</taxon>
        <taxon>Mucoromycetes</taxon>
        <taxon>Mucorales</taxon>
        <taxon>Lichtheimiaceae</taxon>
        <taxon>Lichtheimia</taxon>
    </lineage>
</organism>
<dbReference type="OrthoDB" id="2298875at2759"/>
<dbReference type="PANTHER" id="PTHR38926">
    <property type="entry name" value="F-BOX DOMAIN CONTAINING PROTEIN, EXPRESSED"/>
    <property type="match status" value="1"/>
</dbReference>
<evidence type="ECO:0000313" key="1">
    <source>
        <dbReference type="EMBL" id="CDS06448.1"/>
    </source>
</evidence>
<dbReference type="InterPro" id="IPR032675">
    <property type="entry name" value="LRR_dom_sf"/>
</dbReference>
<dbReference type="PANTHER" id="PTHR38926:SF72">
    <property type="entry name" value="IM:7136021-RELATED"/>
    <property type="match status" value="1"/>
</dbReference>
<dbReference type="SUPFAM" id="SSF52047">
    <property type="entry name" value="RNI-like"/>
    <property type="match status" value="1"/>
</dbReference>
<dbReference type="AlphaFoldDB" id="A0A077WHF1"/>
<gene>
    <name evidence="1" type="ORF">LRAMOSA08976</name>
</gene>
<evidence type="ECO:0008006" key="2">
    <source>
        <dbReference type="Google" id="ProtNLM"/>
    </source>
</evidence>
<protein>
    <recommendedName>
        <fullName evidence="2">F-box domain-containing protein</fullName>
    </recommendedName>
</protein>
<dbReference type="EMBL" id="LK023320">
    <property type="protein sequence ID" value="CDS06448.1"/>
    <property type="molecule type" value="Genomic_DNA"/>
</dbReference>
<proteinExistence type="predicted"/>
<dbReference type="Gene3D" id="3.80.10.10">
    <property type="entry name" value="Ribonuclease Inhibitor"/>
    <property type="match status" value="2"/>
</dbReference>
<reference evidence="1" key="1">
    <citation type="journal article" date="2014" name="Genome Announc.">
        <title>De novo whole-genome sequence and genome annotation of Lichtheimia ramosa.</title>
        <authorList>
            <person name="Linde J."/>
            <person name="Schwartze V."/>
            <person name="Binder U."/>
            <person name="Lass-Florl C."/>
            <person name="Voigt K."/>
            <person name="Horn F."/>
        </authorList>
    </citation>
    <scope>NUCLEOTIDE SEQUENCE</scope>
    <source>
        <strain evidence="1">JMRC FSU:6197</strain>
    </source>
</reference>
<accession>A0A077WHF1</accession>
<sequence length="564" mass="64060">MPKQPLSDSTQSSRQGVFSTRRRLLPPASVMRRHGAEILRLKRATKRVDFVSQLPFELVSSLILPDVLCLPYGHAFLYLHVCRTWRQRVLQSQLHYQNFGKLTQGGMNIMLAYAPYLHKIRIGSPTPFPVNFFARAQFTSLQSLRLFVCFENDIHALYPLLTPIAYTLKELYLLVNRSTLHMEICLNEILQRCTNIEIFSCNKVNVTDLIAHPQHIYKVKKLVLTTITQPLGSQDVIDLLKRFPSLEHLVLTDCQDSSPLATLHQYCPALGSLSYMMTGQTRSLALDAPVMNISGFHSLSIGAGDSFNIQHLIPLLTAHCDTLVDIHIHGKMNQQSNMTNAVLPQDVVFKQLRKFTFDPNQVNDGKTLIQWILKRVPNARKIHVINCNVDGQHVYEALKQAKNLKSLTFTLPSPSLIHLLEYHGTLGHQSTLHSVNMNVDFSREHRALAFKAVVRLSNLRTLYFELQVAALGEEFVAFIENMALGCPFLEEVIMLALTEFPSAIIAKFPLCLKLRQLTLGGLNVWYECLLQLLKCPSLKDLFIDRENIQDHVAATLDHLIREDE</sequence>